<dbReference type="Gene3D" id="3.10.180.10">
    <property type="entry name" value="2,3-Dihydroxybiphenyl 1,2-Dioxygenase, domain 1"/>
    <property type="match status" value="1"/>
</dbReference>
<dbReference type="AlphaFoldDB" id="A0A3N7J3K6"/>
<gene>
    <name evidence="3" type="ORF">DZC73_08260</name>
</gene>
<sequence length="151" mass="17546">MTVDVTGIDHIYITVTDMARAEAFYDRVMLAVLGHRKNTFSIHGDPHIQYYNRHFGFVLRPARTDRPHDSYSAGLHHFCLRVDSIADVQQVAKALADQGITATPAENYPQYADDYWATFFNDPDGIRLEITNYRQERRRRHDRWHQLGTPA</sequence>
<evidence type="ECO:0000313" key="4">
    <source>
        <dbReference type="Proteomes" id="UP000267464"/>
    </source>
</evidence>
<evidence type="ECO:0000313" key="3">
    <source>
        <dbReference type="EMBL" id="RQP25452.1"/>
    </source>
</evidence>
<proteinExistence type="predicted"/>
<dbReference type="Proteomes" id="UP000267464">
    <property type="component" value="Unassembled WGS sequence"/>
</dbReference>
<evidence type="ECO:0000256" key="1">
    <source>
        <dbReference type="ARBA" id="ARBA00022723"/>
    </source>
</evidence>
<dbReference type="InterPro" id="IPR004360">
    <property type="entry name" value="Glyas_Fos-R_dOase_dom"/>
</dbReference>
<dbReference type="PROSITE" id="PS51819">
    <property type="entry name" value="VOC"/>
    <property type="match status" value="1"/>
</dbReference>
<accession>A0A3N7J3K6</accession>
<feature type="domain" description="VOC" evidence="2">
    <location>
        <begin position="7"/>
        <end position="133"/>
    </location>
</feature>
<dbReference type="OrthoDB" id="9795618at2"/>
<dbReference type="GO" id="GO:0046872">
    <property type="term" value="F:metal ion binding"/>
    <property type="evidence" value="ECO:0007669"/>
    <property type="project" value="UniProtKB-KW"/>
</dbReference>
<dbReference type="SUPFAM" id="SSF54593">
    <property type="entry name" value="Glyoxalase/Bleomycin resistance protein/Dihydroxybiphenyl dioxygenase"/>
    <property type="match status" value="1"/>
</dbReference>
<dbReference type="InterPro" id="IPR037523">
    <property type="entry name" value="VOC_core"/>
</dbReference>
<dbReference type="PANTHER" id="PTHR36113:SF6">
    <property type="entry name" value="FOSFOMYCIN RESISTANCE PROTEIN FOSX"/>
    <property type="match status" value="1"/>
</dbReference>
<dbReference type="InterPro" id="IPR029068">
    <property type="entry name" value="Glyas_Bleomycin-R_OHBP_Dase"/>
</dbReference>
<dbReference type="Pfam" id="PF00903">
    <property type="entry name" value="Glyoxalase"/>
    <property type="match status" value="1"/>
</dbReference>
<dbReference type="PANTHER" id="PTHR36113">
    <property type="entry name" value="LYASE, PUTATIVE-RELATED-RELATED"/>
    <property type="match status" value="1"/>
</dbReference>
<reference evidence="3 4" key="2">
    <citation type="submission" date="2018-12" db="EMBL/GenBank/DDBJ databases">
        <title>Rhizobacter gummiphilus sp. nov., a rubber-degrading bacterium isolated from the soil of a botanical garden in Japan.</title>
        <authorList>
            <person name="Shunsuke S.S."/>
        </authorList>
    </citation>
    <scope>NUCLEOTIDE SEQUENCE [LARGE SCALE GENOMIC DNA]</scope>
    <source>
        <strain evidence="3 4">S-16</strain>
    </source>
</reference>
<dbReference type="EMBL" id="QUSW01000002">
    <property type="protein sequence ID" value="RQP25452.1"/>
    <property type="molecule type" value="Genomic_DNA"/>
</dbReference>
<keyword evidence="4" id="KW-1185">Reference proteome</keyword>
<reference evidence="3 4" key="1">
    <citation type="submission" date="2018-08" db="EMBL/GenBank/DDBJ databases">
        <authorList>
            <person name="Khan S.A."/>
            <person name="Jeon C.O."/>
            <person name="Chun B.H."/>
            <person name="Jeong S.E."/>
        </authorList>
    </citation>
    <scope>NUCLEOTIDE SEQUENCE [LARGE SCALE GENOMIC DNA]</scope>
    <source>
        <strain evidence="3 4">S-16</strain>
    </source>
</reference>
<comment type="caution">
    <text evidence="3">The sequence shown here is derived from an EMBL/GenBank/DDBJ whole genome shotgun (WGS) entry which is preliminary data.</text>
</comment>
<protein>
    <submittedName>
        <fullName evidence="3">VOC family protein</fullName>
    </submittedName>
</protein>
<evidence type="ECO:0000259" key="2">
    <source>
        <dbReference type="PROSITE" id="PS51819"/>
    </source>
</evidence>
<name>A0A3N7J3K6_9BURK</name>
<keyword evidence="1" id="KW-0479">Metal-binding</keyword>
<dbReference type="InterPro" id="IPR051332">
    <property type="entry name" value="Fosfomycin_Res_Enzymes"/>
</dbReference>
<organism evidence="3 4">
    <name type="scientific">Piscinibacter terrae</name>
    <dbReference type="NCBI Taxonomy" id="2496871"/>
    <lineage>
        <taxon>Bacteria</taxon>
        <taxon>Pseudomonadati</taxon>
        <taxon>Pseudomonadota</taxon>
        <taxon>Betaproteobacteria</taxon>
        <taxon>Burkholderiales</taxon>
        <taxon>Sphaerotilaceae</taxon>
        <taxon>Piscinibacter</taxon>
    </lineage>
</organism>